<gene>
    <name evidence="2" type="ORF">LY89DRAFT_684623</name>
</gene>
<dbReference type="Proteomes" id="UP000070700">
    <property type="component" value="Unassembled WGS sequence"/>
</dbReference>
<dbReference type="GeneID" id="28824645"/>
<evidence type="ECO:0000313" key="2">
    <source>
        <dbReference type="EMBL" id="KUJ17631.1"/>
    </source>
</evidence>
<name>A0A194XBU6_MOLSC</name>
<dbReference type="AlphaFoldDB" id="A0A194XBU6"/>
<dbReference type="InParanoid" id="A0A194XBU6"/>
<organism evidence="2 3">
    <name type="scientific">Mollisia scopiformis</name>
    <name type="common">Conifer needle endophyte fungus</name>
    <name type="synonym">Phialocephala scopiformis</name>
    <dbReference type="NCBI Taxonomy" id="149040"/>
    <lineage>
        <taxon>Eukaryota</taxon>
        <taxon>Fungi</taxon>
        <taxon>Dikarya</taxon>
        <taxon>Ascomycota</taxon>
        <taxon>Pezizomycotina</taxon>
        <taxon>Leotiomycetes</taxon>
        <taxon>Helotiales</taxon>
        <taxon>Mollisiaceae</taxon>
        <taxon>Mollisia</taxon>
    </lineage>
</organism>
<dbReference type="EMBL" id="KQ947414">
    <property type="protein sequence ID" value="KUJ17631.1"/>
    <property type="molecule type" value="Genomic_DNA"/>
</dbReference>
<dbReference type="KEGG" id="psco:LY89DRAFT_684623"/>
<sequence>MASQSSAAHNCLEIIIVGSNATCGLVNDGKGEPSISIQPENGSVIDVFLTKLDEFRREKALSERNELLAQVTRLNEQIRLLKVTHESELLLSKIERQTAVEEATELRAALNTGGYLPDDNPLSTEANAVKASAKVRAELRALAEENMQLARKLARFVLGEEQIDDDEGKAPN</sequence>
<keyword evidence="3" id="KW-1185">Reference proteome</keyword>
<feature type="coiled-coil region" evidence="1">
    <location>
        <begin position="57"/>
        <end position="84"/>
    </location>
</feature>
<keyword evidence="1" id="KW-0175">Coiled coil</keyword>
<dbReference type="RefSeq" id="XP_018071986.1">
    <property type="nucleotide sequence ID" value="XM_018214919.1"/>
</dbReference>
<evidence type="ECO:0000313" key="3">
    <source>
        <dbReference type="Proteomes" id="UP000070700"/>
    </source>
</evidence>
<evidence type="ECO:0000256" key="1">
    <source>
        <dbReference type="SAM" id="Coils"/>
    </source>
</evidence>
<accession>A0A194XBU6</accession>
<protein>
    <submittedName>
        <fullName evidence="2">Uncharacterized protein</fullName>
    </submittedName>
</protein>
<reference evidence="2 3" key="1">
    <citation type="submission" date="2015-10" db="EMBL/GenBank/DDBJ databases">
        <title>Full genome of DAOMC 229536 Phialocephala scopiformis, a fungal endophyte of spruce producing the potent anti-insectan compound rugulosin.</title>
        <authorList>
            <consortium name="DOE Joint Genome Institute"/>
            <person name="Walker A.K."/>
            <person name="Frasz S.L."/>
            <person name="Seifert K.A."/>
            <person name="Miller J.D."/>
            <person name="Mondo S.J."/>
            <person name="Labutti K."/>
            <person name="Lipzen A."/>
            <person name="Dockter R."/>
            <person name="Kennedy M."/>
            <person name="Grigoriev I.V."/>
            <person name="Spatafora J.W."/>
        </authorList>
    </citation>
    <scope>NUCLEOTIDE SEQUENCE [LARGE SCALE GENOMIC DNA]</scope>
    <source>
        <strain evidence="2 3">CBS 120377</strain>
    </source>
</reference>
<proteinExistence type="predicted"/>